<evidence type="ECO:0000313" key="4">
    <source>
        <dbReference type="Proteomes" id="UP000467240"/>
    </source>
</evidence>
<evidence type="ECO:0000256" key="2">
    <source>
        <dbReference type="SAM" id="Phobius"/>
    </source>
</evidence>
<evidence type="ECO:0000313" key="3">
    <source>
        <dbReference type="EMBL" id="KAB1657245.1"/>
    </source>
</evidence>
<dbReference type="EMBL" id="WBJZ01000009">
    <property type="protein sequence ID" value="KAB1657245.1"/>
    <property type="molecule type" value="Genomic_DNA"/>
</dbReference>
<protein>
    <submittedName>
        <fullName evidence="3">Uncharacterized protein</fullName>
    </submittedName>
</protein>
<gene>
    <name evidence="3" type="ORF">F8O01_08335</name>
</gene>
<evidence type="ECO:0000256" key="1">
    <source>
        <dbReference type="SAM" id="MobiDB-lite"/>
    </source>
</evidence>
<dbReference type="RefSeq" id="WP_158040411.1">
    <property type="nucleotide sequence ID" value="NZ_JACCFV010000001.1"/>
</dbReference>
<sequence length="101" mass="10245">MLVTYELELTAFDRDAITDRADSCVLPTTAIPPETSSSTATATPPATAGPTASTSPAAVPVSDVPDLDPTRAFGERALLVAIAALLGAAVVCGTAYALVRR</sequence>
<reference evidence="3 4" key="1">
    <citation type="submission" date="2019-09" db="EMBL/GenBank/DDBJ databases">
        <title>Phylogeny of genus Pseudoclavibacter and closely related genus.</title>
        <authorList>
            <person name="Li Y."/>
        </authorList>
    </citation>
    <scope>NUCLEOTIDE SEQUENCE [LARGE SCALE GENOMIC DNA]</scope>
    <source>
        <strain evidence="3 4">DSM 23821</strain>
    </source>
</reference>
<dbReference type="AlphaFoldDB" id="A0A7J5BSH0"/>
<feature type="compositionally biased region" description="Low complexity" evidence="1">
    <location>
        <begin position="28"/>
        <end position="64"/>
    </location>
</feature>
<keyword evidence="2" id="KW-1133">Transmembrane helix</keyword>
<accession>A0A7J5BSH0</accession>
<comment type="caution">
    <text evidence="3">The sequence shown here is derived from an EMBL/GenBank/DDBJ whole genome shotgun (WGS) entry which is preliminary data.</text>
</comment>
<keyword evidence="2" id="KW-0472">Membrane</keyword>
<organism evidence="3 4">
    <name type="scientific">Pseudoclavibacter chungangensis</name>
    <dbReference type="NCBI Taxonomy" id="587635"/>
    <lineage>
        <taxon>Bacteria</taxon>
        <taxon>Bacillati</taxon>
        <taxon>Actinomycetota</taxon>
        <taxon>Actinomycetes</taxon>
        <taxon>Micrococcales</taxon>
        <taxon>Microbacteriaceae</taxon>
        <taxon>Pseudoclavibacter</taxon>
    </lineage>
</organism>
<feature type="region of interest" description="Disordered" evidence="1">
    <location>
        <begin position="28"/>
        <end position="66"/>
    </location>
</feature>
<feature type="transmembrane region" description="Helical" evidence="2">
    <location>
        <begin position="77"/>
        <end position="99"/>
    </location>
</feature>
<name>A0A7J5BSH0_9MICO</name>
<keyword evidence="2" id="KW-0812">Transmembrane</keyword>
<keyword evidence="4" id="KW-1185">Reference proteome</keyword>
<dbReference type="Proteomes" id="UP000467240">
    <property type="component" value="Unassembled WGS sequence"/>
</dbReference>
<proteinExistence type="predicted"/>